<feature type="transmembrane region" description="Helical" evidence="8">
    <location>
        <begin position="93"/>
        <end position="117"/>
    </location>
</feature>
<evidence type="ECO:0000256" key="5">
    <source>
        <dbReference type="ARBA" id="ARBA00022692"/>
    </source>
</evidence>
<dbReference type="KEGG" id="ptq:P700755_002155"/>
<dbReference type="InterPro" id="IPR035906">
    <property type="entry name" value="MetI-like_sf"/>
</dbReference>
<feature type="transmembrane region" description="Helical" evidence="8">
    <location>
        <begin position="181"/>
        <end position="204"/>
    </location>
</feature>
<keyword evidence="4" id="KW-0997">Cell inner membrane</keyword>
<accession>K4ITY4</accession>
<keyword evidence="3" id="KW-1003">Cell membrane</keyword>
<gene>
    <name evidence="10" type="ordered locus">P700755_002155</name>
</gene>
<evidence type="ECO:0000256" key="1">
    <source>
        <dbReference type="ARBA" id="ARBA00004429"/>
    </source>
</evidence>
<dbReference type="EMBL" id="CP003879">
    <property type="protein sequence ID" value="AFU68945.1"/>
    <property type="molecule type" value="Genomic_DNA"/>
</dbReference>
<dbReference type="PANTHER" id="PTHR43357:SF4">
    <property type="entry name" value="INNER MEMBRANE ABC TRANSPORTER PERMEASE PROTEIN YDCV"/>
    <property type="match status" value="1"/>
</dbReference>
<feature type="domain" description="ABC transmembrane type-1" evidence="9">
    <location>
        <begin position="55"/>
        <end position="245"/>
    </location>
</feature>
<comment type="similarity">
    <text evidence="8">Belongs to the binding-protein-dependent transport system permease family.</text>
</comment>
<keyword evidence="5 8" id="KW-0812">Transmembrane</keyword>
<evidence type="ECO:0000256" key="4">
    <source>
        <dbReference type="ARBA" id="ARBA00022519"/>
    </source>
</evidence>
<organism evidence="10 11">
    <name type="scientific">Psychroflexus torquis (strain ATCC 700755 / CIP 106069 / ACAM 623)</name>
    <dbReference type="NCBI Taxonomy" id="313595"/>
    <lineage>
        <taxon>Bacteria</taxon>
        <taxon>Pseudomonadati</taxon>
        <taxon>Bacteroidota</taxon>
        <taxon>Flavobacteriia</taxon>
        <taxon>Flavobacteriales</taxon>
        <taxon>Flavobacteriaceae</taxon>
        <taxon>Psychroflexus</taxon>
    </lineage>
</organism>
<evidence type="ECO:0000256" key="8">
    <source>
        <dbReference type="RuleBase" id="RU363032"/>
    </source>
</evidence>
<keyword evidence="7 8" id="KW-0472">Membrane</keyword>
<dbReference type="InterPro" id="IPR000515">
    <property type="entry name" value="MetI-like"/>
</dbReference>
<dbReference type="RefSeq" id="WP_015024524.1">
    <property type="nucleotide sequence ID" value="NC_018721.1"/>
</dbReference>
<keyword evidence="2 8" id="KW-0813">Transport</keyword>
<feature type="transmembrane region" description="Helical" evidence="8">
    <location>
        <begin position="59"/>
        <end position="81"/>
    </location>
</feature>
<keyword evidence="6 8" id="KW-1133">Transmembrane helix</keyword>
<reference evidence="10" key="1">
    <citation type="submission" date="2006-03" db="EMBL/GenBank/DDBJ databases">
        <authorList>
            <person name="Bowman J."/>
            <person name="Ferriera S."/>
            <person name="Johnson J."/>
            <person name="Kravitz S."/>
            <person name="Halpern A."/>
            <person name="Remington K."/>
            <person name="Beeson K."/>
            <person name="Tran B."/>
            <person name="Rogers Y.-H."/>
            <person name="Friedman R."/>
            <person name="Venter J.C."/>
        </authorList>
    </citation>
    <scope>NUCLEOTIDE SEQUENCE [LARGE SCALE GENOMIC DNA]</scope>
    <source>
        <strain evidence="10">ATCC 700755</strain>
    </source>
</reference>
<dbReference type="STRING" id="313595.P700755_002155"/>
<dbReference type="GO" id="GO:0005886">
    <property type="term" value="C:plasma membrane"/>
    <property type="evidence" value="ECO:0007669"/>
    <property type="project" value="UniProtKB-SubCell"/>
</dbReference>
<reference evidence="10" key="2">
    <citation type="submission" date="2012-09" db="EMBL/GenBank/DDBJ databases">
        <title>The complete sequence of Psychroflexus torquis an extreme psychrophile from sea-ice that is stimulated by light.</title>
        <authorList>
            <person name="Feng S."/>
            <person name="Powell S.M."/>
            <person name="Bowman J.P."/>
        </authorList>
    </citation>
    <scope>NUCLEOTIDE SEQUENCE [LARGE SCALE GENOMIC DNA]</scope>
    <source>
        <strain evidence="10">ATCC 700755</strain>
    </source>
</reference>
<evidence type="ECO:0000256" key="6">
    <source>
        <dbReference type="ARBA" id="ARBA00022989"/>
    </source>
</evidence>
<evidence type="ECO:0000256" key="3">
    <source>
        <dbReference type="ARBA" id="ARBA00022475"/>
    </source>
</evidence>
<dbReference type="GO" id="GO:0055085">
    <property type="term" value="P:transmembrane transport"/>
    <property type="evidence" value="ECO:0007669"/>
    <property type="project" value="InterPro"/>
</dbReference>
<feature type="transmembrane region" description="Helical" evidence="8">
    <location>
        <begin position="224"/>
        <end position="244"/>
    </location>
</feature>
<dbReference type="CDD" id="cd06261">
    <property type="entry name" value="TM_PBP2"/>
    <property type="match status" value="1"/>
</dbReference>
<dbReference type="PANTHER" id="PTHR43357">
    <property type="entry name" value="INNER MEMBRANE ABC TRANSPORTER PERMEASE PROTEIN YDCV"/>
    <property type="match status" value="1"/>
</dbReference>
<dbReference type="Proteomes" id="UP000008514">
    <property type="component" value="Chromosome"/>
</dbReference>
<comment type="subcellular location">
    <subcellularLocation>
        <location evidence="1">Cell inner membrane</location>
        <topology evidence="1">Multi-pass membrane protein</topology>
    </subcellularLocation>
    <subcellularLocation>
        <location evidence="8">Cell membrane</location>
        <topology evidence="8">Multi-pass membrane protein</topology>
    </subcellularLocation>
</comment>
<keyword evidence="11" id="KW-1185">Reference proteome</keyword>
<dbReference type="HOGENOM" id="CLU_016047_3_1_10"/>
<evidence type="ECO:0000259" key="9">
    <source>
        <dbReference type="PROSITE" id="PS50928"/>
    </source>
</evidence>
<evidence type="ECO:0000256" key="2">
    <source>
        <dbReference type="ARBA" id="ARBA00022448"/>
    </source>
</evidence>
<dbReference type="SUPFAM" id="SSF161098">
    <property type="entry name" value="MetI-like"/>
    <property type="match status" value="1"/>
</dbReference>
<dbReference type="PROSITE" id="PS50928">
    <property type="entry name" value="ABC_TM1"/>
    <property type="match status" value="1"/>
</dbReference>
<feature type="transmembrane region" description="Helical" evidence="8">
    <location>
        <begin position="12"/>
        <end position="31"/>
    </location>
</feature>
<evidence type="ECO:0000313" key="10">
    <source>
        <dbReference type="EMBL" id="AFU68945.1"/>
    </source>
</evidence>
<dbReference type="OrthoDB" id="1454623at2"/>
<sequence>MRKHIGQSIVGFIILFPIVFLLILSFGKQWYYPHILPNLWQTSQWEALFSPSFQLTKSLGLSLLLSISVGLVSTVTAFYFSKKIAYSYNKTTWLSLAYVPYLLSPIIFALLIHFYFLKTGLSGSLLGVIIAQFLICFPFGIIICSTFWTSQIQSLENLSFTLGGSTTQTLKRVLLPLAKSTLLLCFFQCFLISWFEYGLTHFIGAGKVKTLTVSVFTYVNEANPFLAALAGFLLILPSVLLLLVNKRLIFKTSKKLADYE</sequence>
<dbReference type="eggNOG" id="COG1177">
    <property type="taxonomic scope" value="Bacteria"/>
</dbReference>
<proteinExistence type="inferred from homology"/>
<dbReference type="Gene3D" id="1.10.3720.10">
    <property type="entry name" value="MetI-like"/>
    <property type="match status" value="1"/>
</dbReference>
<evidence type="ECO:0000313" key="11">
    <source>
        <dbReference type="Proteomes" id="UP000008514"/>
    </source>
</evidence>
<protein>
    <submittedName>
        <fullName evidence="10">Polyamine, sulfate and/or molybdate uptake ABC-type transporter, permease component PotC-like protein</fullName>
    </submittedName>
</protein>
<name>K4ITY4_PSYTT</name>
<dbReference type="Pfam" id="PF00528">
    <property type="entry name" value="BPD_transp_1"/>
    <property type="match status" value="1"/>
</dbReference>
<evidence type="ECO:0000256" key="7">
    <source>
        <dbReference type="ARBA" id="ARBA00023136"/>
    </source>
</evidence>
<dbReference type="AlphaFoldDB" id="K4ITY4"/>
<feature type="transmembrane region" description="Helical" evidence="8">
    <location>
        <begin position="123"/>
        <end position="148"/>
    </location>
</feature>